<keyword evidence="2" id="KW-0479">Metal-binding</keyword>
<keyword evidence="2" id="KW-0863">Zinc-finger</keyword>
<feature type="repeat" description="NHL" evidence="3">
    <location>
        <begin position="620"/>
        <end position="649"/>
    </location>
</feature>
<dbReference type="SMART" id="SM00336">
    <property type="entry name" value="BBOX"/>
    <property type="match status" value="2"/>
</dbReference>
<evidence type="ECO:0000256" key="3">
    <source>
        <dbReference type="PROSITE-ProRule" id="PRU00504"/>
    </source>
</evidence>
<feature type="coiled-coil region" evidence="4">
    <location>
        <begin position="404"/>
        <end position="441"/>
    </location>
</feature>
<feature type="repeat" description="NHL" evidence="3">
    <location>
        <begin position="1"/>
        <end position="32"/>
    </location>
</feature>
<protein>
    <recommendedName>
        <fullName evidence="5">B box-type domain-containing protein</fullName>
    </recommendedName>
</protein>
<feature type="repeat" description="NHL" evidence="3">
    <location>
        <begin position="700"/>
        <end position="743"/>
    </location>
</feature>
<reference evidence="6 7" key="1">
    <citation type="submission" date="2022-05" db="EMBL/GenBank/DDBJ databases">
        <authorList>
            <consortium name="Genoscope - CEA"/>
            <person name="William W."/>
        </authorList>
    </citation>
    <scope>NUCLEOTIDE SEQUENCE [LARGE SCALE GENOMIC DNA]</scope>
</reference>
<evidence type="ECO:0000259" key="5">
    <source>
        <dbReference type="PROSITE" id="PS50119"/>
    </source>
</evidence>
<dbReference type="InterPro" id="IPR000315">
    <property type="entry name" value="Znf_B-box"/>
</dbReference>
<dbReference type="EMBL" id="CALNXK010000006">
    <property type="protein sequence ID" value="CAH3038518.1"/>
    <property type="molecule type" value="Genomic_DNA"/>
</dbReference>
<keyword evidence="2" id="KW-0862">Zinc</keyword>
<dbReference type="SUPFAM" id="SSF57845">
    <property type="entry name" value="B-box zinc-binding domain"/>
    <property type="match status" value="1"/>
</dbReference>
<keyword evidence="4" id="KW-0175">Coiled coil</keyword>
<dbReference type="Pfam" id="PF01436">
    <property type="entry name" value="NHL"/>
    <property type="match status" value="8"/>
</dbReference>
<dbReference type="PANTHER" id="PTHR24104">
    <property type="entry name" value="E3 UBIQUITIN-PROTEIN LIGASE NHLRC1-RELATED"/>
    <property type="match status" value="1"/>
</dbReference>
<dbReference type="InterPro" id="IPR050952">
    <property type="entry name" value="TRIM-NHL_E3_ligases"/>
</dbReference>
<dbReference type="PANTHER" id="PTHR24104:SF25">
    <property type="entry name" value="PROTEIN LIN-41"/>
    <property type="match status" value="1"/>
</dbReference>
<feature type="domain" description="B box-type" evidence="5">
    <location>
        <begin position="289"/>
        <end position="336"/>
    </location>
</feature>
<dbReference type="PROSITE" id="PS50119">
    <property type="entry name" value="ZF_BBOX"/>
    <property type="match status" value="2"/>
</dbReference>
<dbReference type="Pfam" id="PF00643">
    <property type="entry name" value="zf-B_box"/>
    <property type="match status" value="1"/>
</dbReference>
<dbReference type="CDD" id="cd19757">
    <property type="entry name" value="Bbox1"/>
    <property type="match status" value="1"/>
</dbReference>
<feature type="repeat" description="NHL" evidence="3">
    <location>
        <begin position="789"/>
        <end position="832"/>
    </location>
</feature>
<evidence type="ECO:0000313" key="6">
    <source>
        <dbReference type="EMBL" id="CAH3038518.1"/>
    </source>
</evidence>
<feature type="domain" description="B box-type" evidence="5">
    <location>
        <begin position="349"/>
        <end position="392"/>
    </location>
</feature>
<comment type="caution">
    <text evidence="6">The sequence shown here is derived from an EMBL/GenBank/DDBJ whole genome shotgun (WGS) entry which is preliminary data.</text>
</comment>
<dbReference type="Gene3D" id="3.30.160.60">
    <property type="entry name" value="Classic Zinc Finger"/>
    <property type="match status" value="1"/>
</dbReference>
<accession>A0ABN8N2D3</accession>
<feature type="repeat" description="NHL" evidence="3">
    <location>
        <begin position="836"/>
        <end position="879"/>
    </location>
</feature>
<feature type="coiled-coil region" evidence="4">
    <location>
        <begin position="465"/>
        <end position="499"/>
    </location>
</feature>
<feature type="repeat" description="NHL" evidence="3">
    <location>
        <begin position="172"/>
        <end position="215"/>
    </location>
</feature>
<sequence length="879" mass="97999">MLNKPCGVAVNDQDEIAVAEFLNRRVSVFSSDGTHLRSFGRKGQNNGEFQGPEGIAFDSHGNIVVADRGNHRVQVFDRNGNFLSKFGEQGSLDHQLQYPEGLSINGNGDIIVADKGNKLIKIFSSSGEYLRKFGGSGSLVKPFHCIQHGQYFIVSDADDHSIKMFNLKGKFISKFGKQGNKDGEFNWPAYLSVNKEGLLMVCDSQNHRVQVFELSGKFVTKFGSQGSARGEFKIPVSTANLSDGRIVVCEFHNNRIQFQIPGSGNPSELPTNFRINSLLDVLAIKECSTANLKCGNCDKRSAQTLYCFQCCSFWCEECILGHNIIRTNKEHRTLALKDFQDQDIEAVLKRPAFCQKKRHENKELEFFCKDCKVAICNTCVVTLHEGHGKMLLEEATDERKTQINSMTQSLIEKAQEKRKELEQLNQKSADITLQVADFKRQVQTNVDHVIAIIEAKKQNVFDAVDNQAKKSLESLSKKKDEVENQVKLIESAIEQTKALVKRSFSTEILGFSETFDAILQEKGTQQNRDTECIPRFSFTRSEKLINVLNSEGIGNVKTVSSETKVKQSGAKGKESSKVIAGNKGANVRDSPLEAQVQTRRFKSVLSFGQHGESVEMLNPTRPWGVAVNDHDEIAVTDFWNHRVSVFSSDGTHLRSFGRKGNNNGEFLSPKGIAFDSHGNIVVVDSNNHRVQVFDRNGNFLSKFGEQGSLDNQLKFPRGLSINGNGDIIIADRNNKLIKIFSSSGKYLRKFGGAGSLVEPCHCIQHGQYFIVSDYGDHSIKVFDLEGKFISKCGKQGNKDGEFNQPRSLSVNKEGLLMVCDSENHRVQVFEPSGKFVTKFGSEGSGRGELKNPVFTAILSDGRIVVCDWFNNRIQVFEQT</sequence>
<dbReference type="SUPFAM" id="SSF101898">
    <property type="entry name" value="NHL repeat"/>
    <property type="match status" value="2"/>
</dbReference>
<dbReference type="PROSITE" id="PS51125">
    <property type="entry name" value="NHL"/>
    <property type="match status" value="9"/>
</dbReference>
<evidence type="ECO:0000256" key="2">
    <source>
        <dbReference type="PROSITE-ProRule" id="PRU00024"/>
    </source>
</evidence>
<gene>
    <name evidence="6" type="ORF">PLOB_00039263</name>
</gene>
<evidence type="ECO:0000256" key="4">
    <source>
        <dbReference type="SAM" id="Coils"/>
    </source>
</evidence>
<feature type="repeat" description="NHL" evidence="3">
    <location>
        <begin position="653"/>
        <end position="696"/>
    </location>
</feature>
<dbReference type="Gene3D" id="2.120.10.30">
    <property type="entry name" value="TolB, C-terminal domain"/>
    <property type="match status" value="4"/>
</dbReference>
<organism evidence="6 7">
    <name type="scientific">Porites lobata</name>
    <dbReference type="NCBI Taxonomy" id="104759"/>
    <lineage>
        <taxon>Eukaryota</taxon>
        <taxon>Metazoa</taxon>
        <taxon>Cnidaria</taxon>
        <taxon>Anthozoa</taxon>
        <taxon>Hexacorallia</taxon>
        <taxon>Scleractinia</taxon>
        <taxon>Fungiina</taxon>
        <taxon>Poritidae</taxon>
        <taxon>Porites</taxon>
    </lineage>
</organism>
<feature type="repeat" description="NHL" evidence="3">
    <location>
        <begin position="36"/>
        <end position="79"/>
    </location>
</feature>
<dbReference type="InterPro" id="IPR001258">
    <property type="entry name" value="NHL_repeat"/>
</dbReference>
<keyword evidence="1" id="KW-0677">Repeat</keyword>
<dbReference type="Proteomes" id="UP001159405">
    <property type="component" value="Unassembled WGS sequence"/>
</dbReference>
<feature type="repeat" description="NHL" evidence="3">
    <location>
        <begin position="83"/>
        <end position="126"/>
    </location>
</feature>
<evidence type="ECO:0000256" key="1">
    <source>
        <dbReference type="ARBA" id="ARBA00022737"/>
    </source>
</evidence>
<name>A0ABN8N2D3_9CNID</name>
<keyword evidence="7" id="KW-1185">Reference proteome</keyword>
<evidence type="ECO:0000313" key="7">
    <source>
        <dbReference type="Proteomes" id="UP001159405"/>
    </source>
</evidence>
<proteinExistence type="predicted"/>
<dbReference type="InterPro" id="IPR011042">
    <property type="entry name" value="6-blade_b-propeller_TolB-like"/>
</dbReference>